<dbReference type="InterPro" id="IPR003961">
    <property type="entry name" value="FN3_dom"/>
</dbReference>
<dbReference type="Ensembl" id="ENSRNOT00000163383.1">
    <property type="protein sequence ID" value="ENSRNOP00000101480.1"/>
    <property type="gene ID" value="ENSRNOG00000007038.9"/>
</dbReference>
<comment type="similarity">
    <text evidence="2">Belongs to the immunoglobulin superfamily. Contactin family.</text>
</comment>
<dbReference type="PROSITE" id="PS50835">
    <property type="entry name" value="IG_LIKE"/>
    <property type="match status" value="6"/>
</dbReference>
<dbReference type="InterPro" id="IPR003599">
    <property type="entry name" value="Ig_sub"/>
</dbReference>
<dbReference type="Pfam" id="PF13927">
    <property type="entry name" value="Ig_3"/>
    <property type="match status" value="4"/>
</dbReference>
<evidence type="ECO:0000256" key="10">
    <source>
        <dbReference type="ARBA" id="ARBA00023180"/>
    </source>
</evidence>
<evidence type="ECO:0000256" key="12">
    <source>
        <dbReference type="ARBA" id="ARBA00023319"/>
    </source>
</evidence>
<organism evidence="18 19">
    <name type="scientific">Rattus norvegicus</name>
    <name type="common">Rat</name>
    <dbReference type="NCBI Taxonomy" id="10116"/>
    <lineage>
        <taxon>Eukaryota</taxon>
        <taxon>Metazoa</taxon>
        <taxon>Chordata</taxon>
        <taxon>Craniata</taxon>
        <taxon>Vertebrata</taxon>
        <taxon>Euteleostomi</taxon>
        <taxon>Mammalia</taxon>
        <taxon>Eutheria</taxon>
        <taxon>Euarchontoglires</taxon>
        <taxon>Glires</taxon>
        <taxon>Rodentia</taxon>
        <taxon>Myomorpha</taxon>
        <taxon>Muroidea</taxon>
        <taxon>Muridae</taxon>
        <taxon>Murinae</taxon>
        <taxon>Rattus</taxon>
    </lineage>
</organism>
<reference evidence="18" key="3">
    <citation type="submission" date="2025-09" db="UniProtKB">
        <authorList>
            <consortium name="Ensembl"/>
        </authorList>
    </citation>
    <scope>IDENTIFICATION</scope>
    <source>
        <strain evidence="18">Brown Norway</strain>
    </source>
</reference>
<keyword evidence="4" id="KW-0336">GPI-anchor</keyword>
<dbReference type="SUPFAM" id="SSF49265">
    <property type="entry name" value="Fibronectin type III"/>
    <property type="match status" value="2"/>
</dbReference>
<dbReference type="Proteomes" id="UP000002494">
    <property type="component" value="Chromosome 8"/>
</dbReference>
<evidence type="ECO:0000256" key="1">
    <source>
        <dbReference type="ARBA" id="ARBA00004609"/>
    </source>
</evidence>
<dbReference type="InterPro" id="IPR036116">
    <property type="entry name" value="FN3_sf"/>
</dbReference>
<sequence length="1046" mass="115012">MASSWRLILFLSFTSCLSEYSEALSGLSTSYAALLRIKKSSTSSAFGSKSRPRYSSPSLGTLSVSPPSWRGAAQQYHSPVNLYHSPDAFRQDESVDYGPVFVQEPDDIIFPTDSDEKKVALNCEVRGNPSPTYRWLRNGTEIDLESDYRYSMIDGTFIINNPSESRDSGLYQCLATNTFGSILSREATLQFAYLGNFSGRTRSAVSVREGQGVVLMCSPPPHSPEIIYSWVFNEFPSFVAEDSRRFISQETGNLYISKVQTSDVGSYICLVKNAVTNARVLSPPTPLTLRNDGVMGEYEPKIEVHFPTTVTAAKGTTVKMECFALGNPVPTITWMKVNGYIPSKSRLRKSQAVLEIPNLQLDDAGIYECTAENSRGKNSFRGQLQIYTYPHWVQKLNDTQLDSGSPLQWECKATGKPRPTYRWLKNGAPLLPQSRVDTANGVLAIHSVNQSDAGMYQCLAENKYGAIYASAELKILASPPSFELNQVKKSIIVTKDREVLIECKPQGSPKPAISWRKGDKAVRGNKRIAILPDGSLRILNASKADEGKYICQGVNIFGSAEIIASVSVKEPTRIELTPKRTELTVGESIVLNCKAMHDSSLDVTFYWTLKGQPIDFEKEGGHFESIRAQASSADLMIRNILLMHAGRYGCRVQTTADSVSDEAELLVRVPEVITGDMESAMAVDLNPWVEYEFRVVATNPIGTGDPSIPSRMIRTNEAVPKTAPSNVSGGSGRRHELVIAWEPVSEEFQNGEGFGYIVAFRPNGTRGWKEKMVTSSDASKFIYRDESVPPLTPFEVKVGVYNNKGDGPFSQIVVICSAEGEPTAAPTDVTATSVSVSEIFVVWKHVKESLGRPQGFEIGYWKDTEPEDSAETVRTRGNESFVMLTGLEGDTLYHLTVRAYNGAGYGPPSREVSATTKRHPPSEPPGNLRWEQQGSQVSLGWEPVRPLANESEVMGYKVFYRQEGHSKGQVIETQKPQAVVPLPEAGVYIIEVRAYSEGGDGTASSQIRVPSYAGGKITSAQSTLHSLSKWSSVTLLLALMLPSSSW</sequence>
<dbReference type="SMART" id="SM00409">
    <property type="entry name" value="IG"/>
    <property type="match status" value="6"/>
</dbReference>
<dbReference type="InterPro" id="IPR013783">
    <property type="entry name" value="Ig-like_fold"/>
</dbReference>
<evidence type="ECO:0000256" key="3">
    <source>
        <dbReference type="ARBA" id="ARBA00022475"/>
    </source>
</evidence>
<dbReference type="GeneTree" id="ENSGT00940000158183"/>
<dbReference type="CDD" id="cd04969">
    <property type="entry name" value="Ig5_Contactin"/>
    <property type="match status" value="1"/>
</dbReference>
<evidence type="ECO:0000313" key="19">
    <source>
        <dbReference type="Proteomes" id="UP000002494"/>
    </source>
</evidence>
<feature type="domain" description="Fibronectin type-III" evidence="17">
    <location>
        <begin position="723"/>
        <end position="820"/>
    </location>
</feature>
<dbReference type="InterPro" id="IPR007110">
    <property type="entry name" value="Ig-like_dom"/>
</dbReference>
<accession>A0ABK0LF52</accession>
<evidence type="ECO:0000256" key="5">
    <source>
        <dbReference type="ARBA" id="ARBA00022729"/>
    </source>
</evidence>
<dbReference type="Pfam" id="PF07679">
    <property type="entry name" value="I-set"/>
    <property type="match status" value="2"/>
</dbReference>
<dbReference type="InterPro" id="IPR013098">
    <property type="entry name" value="Ig_I-set"/>
</dbReference>
<name>A0ABK0LF52_RAT</name>
<feature type="domain" description="Ig-like" evidence="16">
    <location>
        <begin position="300"/>
        <end position="385"/>
    </location>
</feature>
<keyword evidence="8" id="KW-0472">Membrane</keyword>
<dbReference type="Pfam" id="PF00041">
    <property type="entry name" value="fn3"/>
    <property type="match status" value="2"/>
</dbReference>
<keyword evidence="11" id="KW-0449">Lipoprotein</keyword>
<feature type="region of interest" description="Disordered" evidence="14">
    <location>
        <begin position="905"/>
        <end position="930"/>
    </location>
</feature>
<feature type="domain" description="Ig-like" evidence="16">
    <location>
        <begin position="390"/>
        <end position="474"/>
    </location>
</feature>
<evidence type="ECO:0000256" key="6">
    <source>
        <dbReference type="ARBA" id="ARBA00022737"/>
    </source>
</evidence>
<proteinExistence type="inferred from homology"/>
<keyword evidence="6" id="KW-0677">Repeat</keyword>
<dbReference type="InterPro" id="IPR036179">
    <property type="entry name" value="Ig-like_dom_sf"/>
</dbReference>
<evidence type="ECO:0000313" key="18">
    <source>
        <dbReference type="Ensembl" id="ENSRNOP00000101480.1"/>
    </source>
</evidence>
<dbReference type="SMART" id="SM00408">
    <property type="entry name" value="IGc2"/>
    <property type="match status" value="6"/>
</dbReference>
<keyword evidence="5 15" id="KW-0732">Signal</keyword>
<keyword evidence="10" id="KW-0325">Glycoprotein</keyword>
<feature type="chain" id="PRO_5046332545" description="Contactin-5" evidence="15">
    <location>
        <begin position="24"/>
        <end position="1046"/>
    </location>
</feature>
<evidence type="ECO:0000256" key="9">
    <source>
        <dbReference type="ARBA" id="ARBA00023157"/>
    </source>
</evidence>
<evidence type="ECO:0000256" key="11">
    <source>
        <dbReference type="ARBA" id="ARBA00023288"/>
    </source>
</evidence>
<keyword evidence="12" id="KW-0393">Immunoglobulin domain</keyword>
<dbReference type="SUPFAM" id="SSF48726">
    <property type="entry name" value="Immunoglobulin"/>
    <property type="match status" value="6"/>
</dbReference>
<evidence type="ECO:0000256" key="14">
    <source>
        <dbReference type="SAM" id="MobiDB-lite"/>
    </source>
</evidence>
<feature type="domain" description="Ig-like" evidence="16">
    <location>
        <begin position="571"/>
        <end position="660"/>
    </location>
</feature>
<feature type="domain" description="Ig-like" evidence="16">
    <location>
        <begin position="480"/>
        <end position="569"/>
    </location>
</feature>
<reference evidence="18" key="1">
    <citation type="submission" date="2024-01" db="EMBL/GenBank/DDBJ databases">
        <title>GRCr8: a new rat reference genome assembly contstructed from accurate long reads and long range scaffolding.</title>
        <authorList>
            <person name="Doris P.A."/>
            <person name="Kalbfleisch T."/>
            <person name="Li K."/>
            <person name="Howe K."/>
            <person name="Wood J."/>
        </authorList>
    </citation>
    <scope>NUCLEOTIDE SEQUENCE [LARGE SCALE GENOMIC DNA]</scope>
    <source>
        <strain evidence="18">Brown Norway</strain>
    </source>
</reference>
<feature type="domain" description="Fibronectin type-III" evidence="17">
    <location>
        <begin position="619"/>
        <end position="718"/>
    </location>
</feature>
<feature type="signal peptide" evidence="15">
    <location>
        <begin position="1"/>
        <end position="23"/>
    </location>
</feature>
<gene>
    <name evidence="18" type="primary">Cntn5</name>
</gene>
<comment type="subcellular location">
    <subcellularLocation>
        <location evidence="1">Cell membrane</location>
        <topology evidence="1">Lipid-anchor</topology>
        <topology evidence="1">GPI-anchor</topology>
    </subcellularLocation>
</comment>
<evidence type="ECO:0000256" key="2">
    <source>
        <dbReference type="ARBA" id="ARBA00009812"/>
    </source>
</evidence>
<dbReference type="PANTHER" id="PTHR44170:SF17">
    <property type="entry name" value="CONTACTIN-5"/>
    <property type="match status" value="1"/>
</dbReference>
<feature type="domain" description="Ig-like" evidence="16">
    <location>
        <begin position="99"/>
        <end position="190"/>
    </location>
</feature>
<dbReference type="PROSITE" id="PS50853">
    <property type="entry name" value="FN3"/>
    <property type="match status" value="4"/>
</dbReference>
<dbReference type="CDD" id="cd00063">
    <property type="entry name" value="FN3"/>
    <property type="match status" value="4"/>
</dbReference>
<feature type="domain" description="Fibronectin type-III" evidence="17">
    <location>
        <begin position="924"/>
        <end position="1014"/>
    </location>
</feature>
<evidence type="ECO:0000259" key="17">
    <source>
        <dbReference type="PROSITE" id="PS50853"/>
    </source>
</evidence>
<keyword evidence="19" id="KW-1185">Reference proteome</keyword>
<dbReference type="PANTHER" id="PTHR44170">
    <property type="entry name" value="PROTEIN SIDEKICK"/>
    <property type="match status" value="1"/>
</dbReference>
<dbReference type="InterPro" id="IPR003598">
    <property type="entry name" value="Ig_sub2"/>
</dbReference>
<keyword evidence="7" id="KW-0130">Cell adhesion</keyword>
<dbReference type="SMART" id="SM00060">
    <property type="entry name" value="FN3"/>
    <property type="match status" value="4"/>
</dbReference>
<keyword evidence="9" id="KW-1015">Disulfide bond</keyword>
<evidence type="ECO:0000256" key="13">
    <source>
        <dbReference type="ARBA" id="ARBA00044127"/>
    </source>
</evidence>
<reference evidence="18" key="2">
    <citation type="submission" date="2025-08" db="UniProtKB">
        <authorList>
            <consortium name="Ensembl"/>
        </authorList>
    </citation>
    <scope>IDENTIFICATION</scope>
    <source>
        <strain evidence="18">Brown Norway</strain>
    </source>
</reference>
<evidence type="ECO:0000256" key="7">
    <source>
        <dbReference type="ARBA" id="ARBA00022889"/>
    </source>
</evidence>
<dbReference type="RGD" id="621302">
    <property type="gene designation" value="Cntn5"/>
</dbReference>
<evidence type="ECO:0000259" key="16">
    <source>
        <dbReference type="PROSITE" id="PS50835"/>
    </source>
</evidence>
<protein>
    <recommendedName>
        <fullName evidence="13">Contactin-5</fullName>
    </recommendedName>
</protein>
<evidence type="ECO:0000256" key="4">
    <source>
        <dbReference type="ARBA" id="ARBA00022622"/>
    </source>
</evidence>
<keyword evidence="3" id="KW-1003">Cell membrane</keyword>
<evidence type="ECO:0000256" key="8">
    <source>
        <dbReference type="ARBA" id="ARBA00023136"/>
    </source>
</evidence>
<feature type="domain" description="Fibronectin type-III" evidence="17">
    <location>
        <begin position="825"/>
        <end position="919"/>
    </location>
</feature>
<dbReference type="Gene3D" id="2.60.40.10">
    <property type="entry name" value="Immunoglobulins"/>
    <property type="match status" value="10"/>
</dbReference>
<evidence type="ECO:0000256" key="15">
    <source>
        <dbReference type="SAM" id="SignalP"/>
    </source>
</evidence>
<feature type="domain" description="Ig-like" evidence="16">
    <location>
        <begin position="207"/>
        <end position="282"/>
    </location>
</feature>